<dbReference type="OrthoDB" id="6776285at2759"/>
<dbReference type="Proteomes" id="UP000821853">
    <property type="component" value="Chromosome 1"/>
</dbReference>
<proteinExistence type="predicted"/>
<evidence type="ECO:0000256" key="1">
    <source>
        <dbReference type="SAM" id="MobiDB-lite"/>
    </source>
</evidence>
<evidence type="ECO:0000313" key="2">
    <source>
        <dbReference type="EMBL" id="KAH9360149.1"/>
    </source>
</evidence>
<keyword evidence="3" id="KW-1185">Reference proteome</keyword>
<dbReference type="AlphaFoldDB" id="A0A9J6FB17"/>
<dbReference type="EMBL" id="JABSTR010000001">
    <property type="protein sequence ID" value="KAH9360149.1"/>
    <property type="molecule type" value="Genomic_DNA"/>
</dbReference>
<comment type="caution">
    <text evidence="2">The sequence shown here is derived from an EMBL/GenBank/DDBJ whole genome shotgun (WGS) entry which is preliminary data.</text>
</comment>
<reference evidence="2 3" key="1">
    <citation type="journal article" date="2020" name="Cell">
        <title>Large-Scale Comparative Analyses of Tick Genomes Elucidate Their Genetic Diversity and Vector Capacities.</title>
        <authorList>
            <consortium name="Tick Genome and Microbiome Consortium (TIGMIC)"/>
            <person name="Jia N."/>
            <person name="Wang J."/>
            <person name="Shi W."/>
            <person name="Du L."/>
            <person name="Sun Y."/>
            <person name="Zhan W."/>
            <person name="Jiang J.F."/>
            <person name="Wang Q."/>
            <person name="Zhang B."/>
            <person name="Ji P."/>
            <person name="Bell-Sakyi L."/>
            <person name="Cui X.M."/>
            <person name="Yuan T.T."/>
            <person name="Jiang B.G."/>
            <person name="Yang W.F."/>
            <person name="Lam T.T."/>
            <person name="Chang Q.C."/>
            <person name="Ding S.J."/>
            <person name="Wang X.J."/>
            <person name="Zhu J.G."/>
            <person name="Ruan X.D."/>
            <person name="Zhao L."/>
            <person name="Wei J.T."/>
            <person name="Ye R.Z."/>
            <person name="Que T.C."/>
            <person name="Du C.H."/>
            <person name="Zhou Y.H."/>
            <person name="Cheng J.X."/>
            <person name="Dai P.F."/>
            <person name="Guo W.B."/>
            <person name="Han X.H."/>
            <person name="Huang E.J."/>
            <person name="Li L.F."/>
            <person name="Wei W."/>
            <person name="Gao Y.C."/>
            <person name="Liu J.Z."/>
            <person name="Shao H.Z."/>
            <person name="Wang X."/>
            <person name="Wang C.C."/>
            <person name="Yang T.C."/>
            <person name="Huo Q.B."/>
            <person name="Li W."/>
            <person name="Chen H.Y."/>
            <person name="Chen S.E."/>
            <person name="Zhou L.G."/>
            <person name="Ni X.B."/>
            <person name="Tian J.H."/>
            <person name="Sheng Y."/>
            <person name="Liu T."/>
            <person name="Pan Y.S."/>
            <person name="Xia L.Y."/>
            <person name="Li J."/>
            <person name="Zhao F."/>
            <person name="Cao W.C."/>
        </authorList>
    </citation>
    <scope>NUCLEOTIDE SEQUENCE [LARGE SCALE GENOMIC DNA]</scope>
    <source>
        <strain evidence="2">HaeL-2018</strain>
    </source>
</reference>
<accession>A0A9J6FB17</accession>
<evidence type="ECO:0000313" key="3">
    <source>
        <dbReference type="Proteomes" id="UP000821853"/>
    </source>
</evidence>
<dbReference type="VEuPathDB" id="VectorBase:HLOH_041506"/>
<feature type="region of interest" description="Disordered" evidence="1">
    <location>
        <begin position="1"/>
        <end position="20"/>
    </location>
</feature>
<sequence>MQKTGTVPSPAAKRSLPDPVRQEVDELLALDANKKLVKRKVQEQTGKVVLLKDLSNIRSGNKPTTRNDLEKTVHLQQDAYGTRAV</sequence>
<organism evidence="2 3">
    <name type="scientific">Haemaphysalis longicornis</name>
    <name type="common">Bush tick</name>
    <dbReference type="NCBI Taxonomy" id="44386"/>
    <lineage>
        <taxon>Eukaryota</taxon>
        <taxon>Metazoa</taxon>
        <taxon>Ecdysozoa</taxon>
        <taxon>Arthropoda</taxon>
        <taxon>Chelicerata</taxon>
        <taxon>Arachnida</taxon>
        <taxon>Acari</taxon>
        <taxon>Parasitiformes</taxon>
        <taxon>Ixodida</taxon>
        <taxon>Ixodoidea</taxon>
        <taxon>Ixodidae</taxon>
        <taxon>Haemaphysalinae</taxon>
        <taxon>Haemaphysalis</taxon>
    </lineage>
</organism>
<name>A0A9J6FB17_HAELO</name>
<gene>
    <name evidence="2" type="ORF">HPB48_009589</name>
</gene>
<protein>
    <submittedName>
        <fullName evidence="2">Uncharacterized protein</fullName>
    </submittedName>
</protein>